<dbReference type="Proteomes" id="UP000002320">
    <property type="component" value="Unassembled WGS sequence"/>
</dbReference>
<proteinExistence type="inferred from homology"/>
<accession>B0W3Z0</accession>
<dbReference type="PANTHER" id="PTHR24250:SF50">
    <property type="entry name" value="PEPTIDASE S1 DOMAIN-CONTAINING PROTEIN"/>
    <property type="match status" value="1"/>
</dbReference>
<dbReference type="SMART" id="SM00020">
    <property type="entry name" value="Tryp_SPc"/>
    <property type="match status" value="1"/>
</dbReference>
<dbReference type="InParanoid" id="B0W3Z0"/>
<dbReference type="InterPro" id="IPR001314">
    <property type="entry name" value="Peptidase_S1A"/>
</dbReference>
<dbReference type="STRING" id="7176.B0W3Z0"/>
<dbReference type="CDD" id="cd00190">
    <property type="entry name" value="Tryp_SPc"/>
    <property type="match status" value="1"/>
</dbReference>
<dbReference type="PROSITE" id="PS00135">
    <property type="entry name" value="TRYPSIN_SER"/>
    <property type="match status" value="1"/>
</dbReference>
<evidence type="ECO:0000313" key="10">
    <source>
        <dbReference type="EnsemblMetazoa" id="CPIJ002156-PA"/>
    </source>
</evidence>
<dbReference type="Gene3D" id="2.40.10.10">
    <property type="entry name" value="Trypsin-like serine proteases"/>
    <property type="match status" value="1"/>
</dbReference>
<dbReference type="VEuPathDB" id="VectorBase:CQUJHB010358"/>
<evidence type="ECO:0000256" key="2">
    <source>
        <dbReference type="ARBA" id="ARBA00022801"/>
    </source>
</evidence>
<dbReference type="FunFam" id="2.40.10.10:FF:000034">
    <property type="entry name" value="Eupolytin"/>
    <property type="match status" value="1"/>
</dbReference>
<dbReference type="PROSITE" id="PS00134">
    <property type="entry name" value="TRYPSIN_HIS"/>
    <property type="match status" value="1"/>
</dbReference>
<keyword evidence="11" id="KW-1185">Reference proteome</keyword>
<reference evidence="10" key="2">
    <citation type="submission" date="2020-05" db="UniProtKB">
        <authorList>
            <consortium name="EnsemblMetazoa"/>
        </authorList>
    </citation>
    <scope>IDENTIFICATION</scope>
    <source>
        <strain evidence="10">JHB</strain>
    </source>
</reference>
<keyword evidence="1 6" id="KW-0645">Protease</keyword>
<organism>
    <name type="scientific">Culex quinquefasciatus</name>
    <name type="common">Southern house mosquito</name>
    <name type="synonym">Culex pungens</name>
    <dbReference type="NCBI Taxonomy" id="7176"/>
    <lineage>
        <taxon>Eukaryota</taxon>
        <taxon>Metazoa</taxon>
        <taxon>Ecdysozoa</taxon>
        <taxon>Arthropoda</taxon>
        <taxon>Hexapoda</taxon>
        <taxon>Insecta</taxon>
        <taxon>Pterygota</taxon>
        <taxon>Neoptera</taxon>
        <taxon>Endopterygota</taxon>
        <taxon>Diptera</taxon>
        <taxon>Nematocera</taxon>
        <taxon>Culicoidea</taxon>
        <taxon>Culicidae</taxon>
        <taxon>Culicinae</taxon>
        <taxon>Culicini</taxon>
        <taxon>Culex</taxon>
        <taxon>Culex</taxon>
    </lineage>
</organism>
<dbReference type="InterPro" id="IPR033116">
    <property type="entry name" value="TRYPSIN_SER"/>
</dbReference>
<dbReference type="InterPro" id="IPR043504">
    <property type="entry name" value="Peptidase_S1_PA_chymotrypsin"/>
</dbReference>
<dbReference type="OrthoDB" id="5565075at2759"/>
<dbReference type="KEGG" id="cqu:CpipJ_CPIJ002156"/>
<reference evidence="9" key="1">
    <citation type="submission" date="2007-03" db="EMBL/GenBank/DDBJ databases">
        <title>Annotation of Culex pipiens quinquefasciatus.</title>
        <authorList>
            <consortium name="The Broad Institute Genome Sequencing Platform"/>
            <person name="Atkinson P.W."/>
            <person name="Hemingway J."/>
            <person name="Christensen B.M."/>
            <person name="Higgs S."/>
            <person name="Kodira C."/>
            <person name="Hannick L."/>
            <person name="Megy K."/>
            <person name="O'Leary S."/>
            <person name="Pearson M."/>
            <person name="Haas B.J."/>
            <person name="Mauceli E."/>
            <person name="Wortman J.R."/>
            <person name="Lee N.H."/>
            <person name="Guigo R."/>
            <person name="Stanke M."/>
            <person name="Alvarado L."/>
            <person name="Amedeo P."/>
            <person name="Antoine C.H."/>
            <person name="Arensburger P."/>
            <person name="Bidwell S.L."/>
            <person name="Crawford M."/>
            <person name="Camaro F."/>
            <person name="Devon K."/>
            <person name="Engels R."/>
            <person name="Hammond M."/>
            <person name="Howarth C."/>
            <person name="Koehrsen M."/>
            <person name="Lawson D."/>
            <person name="Montgomery P."/>
            <person name="Nene V."/>
            <person name="Nusbaum C."/>
            <person name="Puiu D."/>
            <person name="Romero-Severson J."/>
            <person name="Severson D.W."/>
            <person name="Shumway M."/>
            <person name="Sisk P."/>
            <person name="Stolte C."/>
            <person name="Zeng Q."/>
            <person name="Eisenstadt E."/>
            <person name="Fraser-Liggett C."/>
            <person name="Strausberg R."/>
            <person name="Galagan J."/>
            <person name="Birren B."/>
            <person name="Collins F.H."/>
        </authorList>
    </citation>
    <scope>NUCLEOTIDE SEQUENCE [LARGE SCALE GENOMIC DNA]</scope>
    <source>
        <strain evidence="9">JHB</strain>
    </source>
</reference>
<gene>
    <name evidence="10" type="primary">6032899</name>
    <name evidence="9" type="ORF">CpipJ_CPIJ002156</name>
</gene>
<evidence type="ECO:0000256" key="1">
    <source>
        <dbReference type="ARBA" id="ARBA00022670"/>
    </source>
</evidence>
<name>B0W3Z0_CULQU</name>
<dbReference type="Pfam" id="PF00089">
    <property type="entry name" value="Trypsin"/>
    <property type="match status" value="1"/>
</dbReference>
<evidence type="ECO:0000313" key="11">
    <source>
        <dbReference type="Proteomes" id="UP000002320"/>
    </source>
</evidence>
<dbReference type="HOGENOM" id="CLU_006842_7_6_1"/>
<evidence type="ECO:0000259" key="8">
    <source>
        <dbReference type="PROSITE" id="PS50240"/>
    </source>
</evidence>
<dbReference type="GO" id="GO:0006508">
    <property type="term" value="P:proteolysis"/>
    <property type="evidence" value="ECO:0007669"/>
    <property type="project" value="UniProtKB-KW"/>
</dbReference>
<evidence type="ECO:0000256" key="3">
    <source>
        <dbReference type="ARBA" id="ARBA00022825"/>
    </source>
</evidence>
<dbReference type="InterPro" id="IPR009003">
    <property type="entry name" value="Peptidase_S1_PA"/>
</dbReference>
<keyword evidence="4" id="KW-1015">Disulfide bond</keyword>
<evidence type="ECO:0000256" key="5">
    <source>
        <dbReference type="ARBA" id="ARBA00024195"/>
    </source>
</evidence>
<dbReference type="GO" id="GO:0004252">
    <property type="term" value="F:serine-type endopeptidase activity"/>
    <property type="evidence" value="ECO:0007669"/>
    <property type="project" value="InterPro"/>
</dbReference>
<keyword evidence="3 6" id="KW-0720">Serine protease</keyword>
<dbReference type="PRINTS" id="PR00722">
    <property type="entry name" value="CHYMOTRYPSIN"/>
</dbReference>
<dbReference type="EnsemblMetazoa" id="CPIJ002156-RA">
    <property type="protein sequence ID" value="CPIJ002156-PA"/>
    <property type="gene ID" value="CPIJ002156"/>
</dbReference>
<dbReference type="InterPro" id="IPR001254">
    <property type="entry name" value="Trypsin_dom"/>
</dbReference>
<dbReference type="eggNOG" id="KOG3627">
    <property type="taxonomic scope" value="Eukaryota"/>
</dbReference>
<dbReference type="InterPro" id="IPR018114">
    <property type="entry name" value="TRYPSIN_HIS"/>
</dbReference>
<comment type="similarity">
    <text evidence="5">Belongs to the peptidase S1 family. CLIP subfamily.</text>
</comment>
<feature type="domain" description="Peptidase S1" evidence="8">
    <location>
        <begin position="55"/>
        <end position="290"/>
    </location>
</feature>
<keyword evidence="7" id="KW-0732">Signal</keyword>
<protein>
    <submittedName>
        <fullName evidence="9">Chymotrypsin BI</fullName>
    </submittedName>
</protein>
<dbReference type="EMBL" id="DS231833">
    <property type="protein sequence ID" value="EDS32287.1"/>
    <property type="molecule type" value="Genomic_DNA"/>
</dbReference>
<feature type="signal peptide" evidence="7">
    <location>
        <begin position="1"/>
        <end position="16"/>
    </location>
</feature>
<dbReference type="PANTHER" id="PTHR24250">
    <property type="entry name" value="CHYMOTRYPSIN-RELATED"/>
    <property type="match status" value="1"/>
</dbReference>
<evidence type="ECO:0000256" key="7">
    <source>
        <dbReference type="SAM" id="SignalP"/>
    </source>
</evidence>
<feature type="chain" id="PRO_5011407395" evidence="7">
    <location>
        <begin position="17"/>
        <end position="293"/>
    </location>
</feature>
<dbReference type="VEuPathDB" id="VectorBase:CPIJ002156"/>
<evidence type="ECO:0000256" key="6">
    <source>
        <dbReference type="RuleBase" id="RU363034"/>
    </source>
</evidence>
<keyword evidence="2 6" id="KW-0378">Hydrolase</keyword>
<dbReference type="OMA" id="HNRTAME"/>
<dbReference type="PROSITE" id="PS50240">
    <property type="entry name" value="TRYPSIN_DOM"/>
    <property type="match status" value="1"/>
</dbReference>
<evidence type="ECO:0000313" key="9">
    <source>
        <dbReference type="EMBL" id="EDS32287.1"/>
    </source>
</evidence>
<evidence type="ECO:0000256" key="4">
    <source>
        <dbReference type="ARBA" id="ARBA00023157"/>
    </source>
</evidence>
<dbReference type="FunCoup" id="B0W3Z0">
    <property type="interactions" value="2"/>
</dbReference>
<dbReference type="AlphaFoldDB" id="B0W3Z0"/>
<dbReference type="SUPFAM" id="SSF50494">
    <property type="entry name" value="Trypsin-like serine proteases"/>
    <property type="match status" value="1"/>
</dbReference>
<sequence>MKSSIIFVAALALASAEWIDIDWSQVRPIEDFDHYWARLPAKLQYLRKLQPDRRVTFGQEATPGQFPYQAVVLISVPGGTALCGGSILSKNYILTAAHCVVDATGGTVIVGAHNYATYEPSQQRIAFGLSGIQYHSGYNPEIVRNDVATIRLNSPLTLNDRVKAVRLPATGDYRQFAGATGTVSGHGRTESGSTSNVLRFTSNPIMSQQECLDYWQWPEIIEAQNVCLDGVDGRSACNGDSGGPLTVVDAGSSIQVGIVSFGNGYCCTLGTPSVFARVTYFKDWILQHSDVQQ</sequence>